<evidence type="ECO:0000256" key="10">
    <source>
        <dbReference type="HAMAP-Rule" id="MF_00145"/>
    </source>
</evidence>
<comment type="catalytic activity">
    <reaction evidence="1 10 11">
        <text>(2R)-3-phosphoglycerate + ATP = (2R)-3-phospho-glyceroyl phosphate + ADP</text>
        <dbReference type="Rhea" id="RHEA:14801"/>
        <dbReference type="ChEBI" id="CHEBI:30616"/>
        <dbReference type="ChEBI" id="CHEBI:57604"/>
        <dbReference type="ChEBI" id="CHEBI:58272"/>
        <dbReference type="ChEBI" id="CHEBI:456216"/>
        <dbReference type="EC" id="2.7.2.3"/>
    </reaction>
</comment>
<comment type="caution">
    <text evidence="12">The sequence shown here is derived from an EMBL/GenBank/DDBJ whole genome shotgun (WGS) entry which is preliminary data.</text>
</comment>
<feature type="binding site" evidence="10">
    <location>
        <position position="153"/>
    </location>
    <ligand>
        <name>substrate</name>
    </ligand>
</feature>
<evidence type="ECO:0000256" key="3">
    <source>
        <dbReference type="ARBA" id="ARBA00013061"/>
    </source>
</evidence>
<dbReference type="GO" id="GO:0016301">
    <property type="term" value="F:kinase activity"/>
    <property type="evidence" value="ECO:0007669"/>
    <property type="project" value="UniProtKB-KW"/>
</dbReference>
<comment type="similarity">
    <text evidence="10 11">Belongs to the phosphoglycerate kinase family.</text>
</comment>
<evidence type="ECO:0000256" key="8">
    <source>
        <dbReference type="ARBA" id="ARBA00022840"/>
    </source>
</evidence>
<dbReference type="InterPro" id="IPR015911">
    <property type="entry name" value="Phosphoglycerate_kinase_CS"/>
</dbReference>
<evidence type="ECO:0000256" key="11">
    <source>
        <dbReference type="RuleBase" id="RU000532"/>
    </source>
</evidence>
<evidence type="ECO:0000313" key="13">
    <source>
        <dbReference type="Proteomes" id="UP001500320"/>
    </source>
</evidence>
<dbReference type="HAMAP" id="MF_00145">
    <property type="entry name" value="Phosphoglyc_kinase"/>
    <property type="match status" value="1"/>
</dbReference>
<dbReference type="CDD" id="cd00318">
    <property type="entry name" value="Phosphoglycerate_kinase"/>
    <property type="match status" value="1"/>
</dbReference>
<evidence type="ECO:0000256" key="1">
    <source>
        <dbReference type="ARBA" id="ARBA00000642"/>
    </source>
</evidence>
<evidence type="ECO:0000256" key="7">
    <source>
        <dbReference type="ARBA" id="ARBA00022777"/>
    </source>
</evidence>
<comment type="subunit">
    <text evidence="10">Monomer.</text>
</comment>
<name>A0ABP6NWU7_9ACTN</name>
<proteinExistence type="inferred from homology"/>
<dbReference type="Pfam" id="PF00162">
    <property type="entry name" value="PGK"/>
    <property type="match status" value="1"/>
</dbReference>
<comment type="subcellular location">
    <subcellularLocation>
        <location evidence="10">Cytoplasm</location>
    </subcellularLocation>
</comment>
<organism evidence="12 13">
    <name type="scientific">Planomonospora alba</name>
    <dbReference type="NCBI Taxonomy" id="161354"/>
    <lineage>
        <taxon>Bacteria</taxon>
        <taxon>Bacillati</taxon>
        <taxon>Actinomycetota</taxon>
        <taxon>Actinomycetes</taxon>
        <taxon>Streptosporangiales</taxon>
        <taxon>Streptosporangiaceae</taxon>
        <taxon>Planomonospora</taxon>
    </lineage>
</organism>
<dbReference type="PIRSF" id="PIRSF000724">
    <property type="entry name" value="Pgk"/>
    <property type="match status" value="1"/>
</dbReference>
<evidence type="ECO:0000256" key="2">
    <source>
        <dbReference type="ARBA" id="ARBA00004838"/>
    </source>
</evidence>
<feature type="binding site" evidence="10">
    <location>
        <begin position="351"/>
        <end position="354"/>
    </location>
    <ligand>
        <name>ATP</name>
        <dbReference type="ChEBI" id="CHEBI:30616"/>
    </ligand>
</feature>
<sequence>MKDLSQLDVKGRRVLLRVDLNVPLDGDVITDDGRIRASLPTIEDLAGRGARVVACAHLGRPKGSPNPEYSLAPVARRLGELLGAEVAFATDVVGESAQAVVAGLQDGQVALLENLRFEPGEESKDEAQRAEFARRLAGLAELYVGDGFGAVHRKHASVYDVPRLLPHAAGGLIAAEVGVLRRLTEEPERPYAVVLGGAKVSDKLGVIANLLTKVDRLLIGGGMAYTFLKAQGYEIGRSLLQEDQLDQVRGFLEEADKRGVELVLPVDVLAAVDFAEDAEYEVVDATAIPADRQGLDIGPRTRELFAGKLADARTVFWNGPMGVFEFEAFSGGTRAVAEALVASEAFTVVGGGDSAAAVRRLGLPEDGFSHISTGGGASLEYLEGKTLPGLAALEE</sequence>
<keyword evidence="9 10" id="KW-0324">Glycolysis</keyword>
<evidence type="ECO:0000256" key="5">
    <source>
        <dbReference type="ARBA" id="ARBA00022679"/>
    </source>
</evidence>
<dbReference type="PRINTS" id="PR00477">
    <property type="entry name" value="PHGLYCKINASE"/>
</dbReference>
<keyword evidence="8 10" id="KW-0067">ATP-binding</keyword>
<dbReference type="RefSeq" id="WP_344865277.1">
    <property type="nucleotide sequence ID" value="NZ_BAAAUT010000067.1"/>
</dbReference>
<dbReference type="Proteomes" id="UP001500320">
    <property type="component" value="Unassembled WGS sequence"/>
</dbReference>
<feature type="binding site" evidence="10">
    <location>
        <position position="203"/>
    </location>
    <ligand>
        <name>ATP</name>
        <dbReference type="ChEBI" id="CHEBI:30616"/>
    </ligand>
</feature>
<feature type="binding site" evidence="10">
    <location>
        <position position="116"/>
    </location>
    <ligand>
        <name>substrate</name>
    </ligand>
</feature>
<protein>
    <recommendedName>
        <fullName evidence="4 10">Phosphoglycerate kinase</fullName>
        <ecNumber evidence="3 10">2.7.2.3</ecNumber>
    </recommendedName>
</protein>
<keyword evidence="7 10" id="KW-0418">Kinase</keyword>
<feature type="binding site" evidence="10">
    <location>
        <begin position="19"/>
        <end position="21"/>
    </location>
    <ligand>
        <name>substrate</name>
    </ligand>
</feature>
<dbReference type="PROSITE" id="PS00111">
    <property type="entry name" value="PGLYCERATE_KINASE"/>
    <property type="match status" value="1"/>
</dbReference>
<evidence type="ECO:0000313" key="12">
    <source>
        <dbReference type="EMBL" id="GAA3160514.1"/>
    </source>
</evidence>
<dbReference type="PANTHER" id="PTHR11406">
    <property type="entry name" value="PHOSPHOGLYCERATE KINASE"/>
    <property type="match status" value="1"/>
</dbReference>
<dbReference type="PANTHER" id="PTHR11406:SF23">
    <property type="entry name" value="PHOSPHOGLYCERATE KINASE 1, CHLOROPLASTIC-RELATED"/>
    <property type="match status" value="1"/>
</dbReference>
<keyword evidence="5 10" id="KW-0808">Transferase</keyword>
<dbReference type="EC" id="2.7.2.3" evidence="3 10"/>
<evidence type="ECO:0000256" key="4">
    <source>
        <dbReference type="ARBA" id="ARBA00016471"/>
    </source>
</evidence>
<dbReference type="InterPro" id="IPR001576">
    <property type="entry name" value="Phosphoglycerate_kinase"/>
</dbReference>
<keyword evidence="6 10" id="KW-0547">Nucleotide-binding</keyword>
<feature type="binding site" evidence="10">
    <location>
        <begin position="57"/>
        <end position="60"/>
    </location>
    <ligand>
        <name>substrate</name>
    </ligand>
</feature>
<feature type="binding site" evidence="10">
    <location>
        <position position="34"/>
    </location>
    <ligand>
        <name>substrate</name>
    </ligand>
</feature>
<accession>A0ABP6NWU7</accession>
<dbReference type="Gene3D" id="3.40.50.1260">
    <property type="entry name" value="Phosphoglycerate kinase, N-terminal domain"/>
    <property type="match status" value="2"/>
</dbReference>
<feature type="binding site" evidence="10">
    <location>
        <position position="294"/>
    </location>
    <ligand>
        <name>ATP</name>
        <dbReference type="ChEBI" id="CHEBI:30616"/>
    </ligand>
</feature>
<dbReference type="InterPro" id="IPR015824">
    <property type="entry name" value="Phosphoglycerate_kinase_N"/>
</dbReference>
<gene>
    <name evidence="10" type="primary">pgk</name>
    <name evidence="12" type="ORF">GCM10010466_59250</name>
</gene>
<keyword evidence="10" id="KW-0963">Cytoplasm</keyword>
<evidence type="ECO:0000256" key="9">
    <source>
        <dbReference type="ARBA" id="ARBA00023152"/>
    </source>
</evidence>
<dbReference type="InterPro" id="IPR036043">
    <property type="entry name" value="Phosphoglycerate_kinase_sf"/>
</dbReference>
<reference evidence="13" key="1">
    <citation type="journal article" date="2019" name="Int. J. Syst. Evol. Microbiol.">
        <title>The Global Catalogue of Microorganisms (GCM) 10K type strain sequencing project: providing services to taxonomists for standard genome sequencing and annotation.</title>
        <authorList>
            <consortium name="The Broad Institute Genomics Platform"/>
            <consortium name="The Broad Institute Genome Sequencing Center for Infectious Disease"/>
            <person name="Wu L."/>
            <person name="Ma J."/>
        </authorList>
    </citation>
    <scope>NUCLEOTIDE SEQUENCE [LARGE SCALE GENOMIC DNA]</scope>
    <source>
        <strain evidence="13">JCM 9373</strain>
    </source>
</reference>
<feature type="binding site" evidence="10">
    <location>
        <position position="325"/>
    </location>
    <ligand>
        <name>ATP</name>
        <dbReference type="ChEBI" id="CHEBI:30616"/>
    </ligand>
</feature>
<dbReference type="SUPFAM" id="SSF53748">
    <property type="entry name" value="Phosphoglycerate kinase"/>
    <property type="match status" value="1"/>
</dbReference>
<comment type="pathway">
    <text evidence="2 10">Carbohydrate degradation; glycolysis; pyruvate from D-glyceraldehyde 3-phosphate: step 2/5.</text>
</comment>
<keyword evidence="13" id="KW-1185">Reference proteome</keyword>
<dbReference type="EMBL" id="BAAAUT010000067">
    <property type="protein sequence ID" value="GAA3160514.1"/>
    <property type="molecule type" value="Genomic_DNA"/>
</dbReference>
<evidence type="ECO:0000256" key="6">
    <source>
        <dbReference type="ARBA" id="ARBA00022741"/>
    </source>
</evidence>